<feature type="non-terminal residue" evidence="1">
    <location>
        <position position="1"/>
    </location>
</feature>
<evidence type="ECO:0000313" key="2">
    <source>
        <dbReference type="Proteomes" id="UP000188268"/>
    </source>
</evidence>
<dbReference type="Proteomes" id="UP000188268">
    <property type="component" value="Unassembled WGS sequence"/>
</dbReference>
<dbReference type="EMBL" id="AWWV01002289">
    <property type="protein sequence ID" value="OMP10530.1"/>
    <property type="molecule type" value="Genomic_DNA"/>
</dbReference>
<organism evidence="1 2">
    <name type="scientific">Corchorus capsularis</name>
    <name type="common">Jute</name>
    <dbReference type="NCBI Taxonomy" id="210143"/>
    <lineage>
        <taxon>Eukaryota</taxon>
        <taxon>Viridiplantae</taxon>
        <taxon>Streptophyta</taxon>
        <taxon>Embryophyta</taxon>
        <taxon>Tracheophyta</taxon>
        <taxon>Spermatophyta</taxon>
        <taxon>Magnoliopsida</taxon>
        <taxon>eudicotyledons</taxon>
        <taxon>Gunneridae</taxon>
        <taxon>Pentapetalae</taxon>
        <taxon>rosids</taxon>
        <taxon>malvids</taxon>
        <taxon>Malvales</taxon>
        <taxon>Malvaceae</taxon>
        <taxon>Grewioideae</taxon>
        <taxon>Apeibeae</taxon>
        <taxon>Corchorus</taxon>
    </lineage>
</organism>
<dbReference type="AlphaFoldDB" id="A0A1R3KTW8"/>
<reference evidence="1 2" key="1">
    <citation type="submission" date="2013-09" db="EMBL/GenBank/DDBJ databases">
        <title>Corchorus capsularis genome sequencing.</title>
        <authorList>
            <person name="Alam M."/>
            <person name="Haque M.S."/>
            <person name="Islam M.S."/>
            <person name="Emdad E.M."/>
            <person name="Islam M.M."/>
            <person name="Ahmed B."/>
            <person name="Halim A."/>
            <person name="Hossen Q.M.M."/>
            <person name="Hossain M.Z."/>
            <person name="Ahmed R."/>
            <person name="Khan M.M."/>
            <person name="Islam R."/>
            <person name="Rashid M.M."/>
            <person name="Khan S.A."/>
            <person name="Rahman M.S."/>
            <person name="Alam M."/>
        </authorList>
    </citation>
    <scope>NUCLEOTIDE SEQUENCE [LARGE SCALE GENOMIC DNA]</scope>
    <source>
        <strain evidence="2">cv. CVL-1</strain>
        <tissue evidence="1">Whole seedling</tissue>
    </source>
</reference>
<comment type="caution">
    <text evidence="1">The sequence shown here is derived from an EMBL/GenBank/DDBJ whole genome shotgun (WGS) entry which is preliminary data.</text>
</comment>
<name>A0A1R3KTW8_COCAP</name>
<keyword evidence="2" id="KW-1185">Reference proteome</keyword>
<evidence type="ECO:0000313" key="1">
    <source>
        <dbReference type="EMBL" id="OMP10530.1"/>
    </source>
</evidence>
<gene>
    <name evidence="1" type="ORF">CCACVL1_00897</name>
</gene>
<sequence>LHYPRNKGREQNVKMTSTYQMIWQRVIARKPFLFPLVEITFLSESVSEMDRPSQLCCSFFPKIRGLGSTTDSEKVNPYSYVVP</sequence>
<protein>
    <submittedName>
        <fullName evidence="1">Uncharacterized protein</fullName>
    </submittedName>
</protein>
<proteinExistence type="predicted"/>
<accession>A0A1R3KTW8</accession>